<dbReference type="SMART" id="SM00363">
    <property type="entry name" value="S4"/>
    <property type="match status" value="1"/>
</dbReference>
<sequence>MDQKERLQKVIAKSGYTSRRKAENLITEGRVKVNHKKVTELGTKVGPNDVVEVDGIPLEKEEPIYILLYKPRGVISSVSDDRGRKVVGDLISDEIEERLFPVGRLDYDTSGLIILTNDGEFSQKLIHPKYKINKVYIAKVKGIPTKEDLKTLKKGVHHEGEYLRCVNSRILKTDPAKKKSILELTLQEGKNRQVRRMLEALGYQVEKLKRERFGPLTLGNLNPGEYRELTPHEVKQLLDLAEKNVK</sequence>
<dbReference type="InterPro" id="IPR018496">
    <property type="entry name" value="PsdUridine_synth_RsuA/RluB_CS"/>
</dbReference>
<evidence type="ECO:0000256" key="3">
    <source>
        <dbReference type="ARBA" id="ARBA00023235"/>
    </source>
</evidence>
<dbReference type="PANTHER" id="PTHR47683:SF2">
    <property type="entry name" value="RNA-BINDING S4 DOMAIN-CONTAINING PROTEIN"/>
    <property type="match status" value="1"/>
</dbReference>
<gene>
    <name evidence="7" type="ORF">SAMN05216362_102113</name>
</gene>
<evidence type="ECO:0000256" key="5">
    <source>
        <dbReference type="RuleBase" id="RU003887"/>
    </source>
</evidence>
<dbReference type="InterPro" id="IPR000748">
    <property type="entry name" value="PsdUridine_synth_RsuA/RluB/E/F"/>
</dbReference>
<evidence type="ECO:0000256" key="4">
    <source>
        <dbReference type="PROSITE-ProRule" id="PRU00182"/>
    </source>
</evidence>
<dbReference type="GO" id="GO:0005829">
    <property type="term" value="C:cytosol"/>
    <property type="evidence" value="ECO:0007669"/>
    <property type="project" value="UniProtKB-ARBA"/>
</dbReference>
<protein>
    <recommendedName>
        <fullName evidence="5">Pseudouridine synthase</fullName>
        <ecNumber evidence="5">5.4.99.-</ecNumber>
    </recommendedName>
</protein>
<keyword evidence="2 4" id="KW-0694">RNA-binding</keyword>
<dbReference type="STRING" id="571933.SAMN05216362_102113"/>
<dbReference type="Gene3D" id="3.10.290.10">
    <property type="entry name" value="RNA-binding S4 domain"/>
    <property type="match status" value="1"/>
</dbReference>
<organism evidence="7 8">
    <name type="scientific">Piscibacillus halophilus</name>
    <dbReference type="NCBI Taxonomy" id="571933"/>
    <lineage>
        <taxon>Bacteria</taxon>
        <taxon>Bacillati</taxon>
        <taxon>Bacillota</taxon>
        <taxon>Bacilli</taxon>
        <taxon>Bacillales</taxon>
        <taxon>Bacillaceae</taxon>
        <taxon>Piscibacillus</taxon>
    </lineage>
</organism>
<evidence type="ECO:0000256" key="2">
    <source>
        <dbReference type="ARBA" id="ARBA00022884"/>
    </source>
</evidence>
<dbReference type="NCBIfam" id="TIGR00093">
    <property type="entry name" value="pseudouridine synthase"/>
    <property type="match status" value="1"/>
</dbReference>
<evidence type="ECO:0000313" key="8">
    <source>
        <dbReference type="Proteomes" id="UP000199427"/>
    </source>
</evidence>
<dbReference type="InterPro" id="IPR042092">
    <property type="entry name" value="PsdUridine_s_RsuA/RluB/E/F_cat"/>
</dbReference>
<dbReference type="InterPro" id="IPR036986">
    <property type="entry name" value="S4_RNA-bd_sf"/>
</dbReference>
<dbReference type="EC" id="5.4.99.-" evidence="5"/>
<dbReference type="CDD" id="cd02870">
    <property type="entry name" value="PseudoU_synth_RsuA_like"/>
    <property type="match status" value="1"/>
</dbReference>
<dbReference type="RefSeq" id="WP_091772297.1">
    <property type="nucleotide sequence ID" value="NZ_CAESCL010000019.1"/>
</dbReference>
<dbReference type="EMBL" id="FOES01000002">
    <property type="protein sequence ID" value="SEP69642.1"/>
    <property type="molecule type" value="Genomic_DNA"/>
</dbReference>
<dbReference type="InterPro" id="IPR002942">
    <property type="entry name" value="S4_RNA-bd"/>
</dbReference>
<accession>A0A1H8ZYU3</accession>
<dbReference type="SUPFAM" id="SSF55174">
    <property type="entry name" value="Alpha-L RNA-binding motif"/>
    <property type="match status" value="1"/>
</dbReference>
<evidence type="ECO:0000256" key="1">
    <source>
        <dbReference type="ARBA" id="ARBA00008348"/>
    </source>
</evidence>
<dbReference type="GO" id="GO:0000455">
    <property type="term" value="P:enzyme-directed rRNA pseudouridine synthesis"/>
    <property type="evidence" value="ECO:0007669"/>
    <property type="project" value="UniProtKB-ARBA"/>
</dbReference>
<dbReference type="InterPro" id="IPR050343">
    <property type="entry name" value="RsuA_PseudoU_synthase"/>
</dbReference>
<keyword evidence="8" id="KW-1185">Reference proteome</keyword>
<dbReference type="InterPro" id="IPR020103">
    <property type="entry name" value="PsdUridine_synth_cat_dom_sf"/>
</dbReference>
<dbReference type="FunFam" id="3.30.70.580:FF:000005">
    <property type="entry name" value="Pseudouridine synthase"/>
    <property type="match status" value="1"/>
</dbReference>
<dbReference type="Gene3D" id="3.30.70.580">
    <property type="entry name" value="Pseudouridine synthase I, catalytic domain, N-terminal subdomain"/>
    <property type="match status" value="1"/>
</dbReference>
<reference evidence="7 8" key="1">
    <citation type="submission" date="2016-10" db="EMBL/GenBank/DDBJ databases">
        <authorList>
            <person name="de Groot N.N."/>
        </authorList>
    </citation>
    <scope>NUCLEOTIDE SEQUENCE [LARGE SCALE GENOMIC DNA]</scope>
    <source>
        <strain evidence="7 8">DSM 21633</strain>
    </source>
</reference>
<name>A0A1H8ZYU3_9BACI</name>
<dbReference type="AlphaFoldDB" id="A0A1H8ZYU3"/>
<dbReference type="OrthoDB" id="9807213at2"/>
<dbReference type="Proteomes" id="UP000199427">
    <property type="component" value="Unassembled WGS sequence"/>
</dbReference>
<dbReference type="PANTHER" id="PTHR47683">
    <property type="entry name" value="PSEUDOURIDINE SYNTHASE FAMILY PROTEIN-RELATED"/>
    <property type="match status" value="1"/>
</dbReference>
<dbReference type="Gene3D" id="3.30.70.1560">
    <property type="entry name" value="Alpha-L RNA-binding motif"/>
    <property type="match status" value="1"/>
</dbReference>
<dbReference type="SUPFAM" id="SSF55120">
    <property type="entry name" value="Pseudouridine synthase"/>
    <property type="match status" value="1"/>
</dbReference>
<evidence type="ECO:0000313" key="7">
    <source>
        <dbReference type="EMBL" id="SEP69642.1"/>
    </source>
</evidence>
<feature type="domain" description="RNA-binding S4" evidence="6">
    <location>
        <begin position="5"/>
        <end position="62"/>
    </location>
</feature>
<dbReference type="Pfam" id="PF00849">
    <property type="entry name" value="PseudoU_synth_2"/>
    <property type="match status" value="1"/>
</dbReference>
<dbReference type="InterPro" id="IPR006145">
    <property type="entry name" value="PsdUridine_synth_RsuA/RluA"/>
</dbReference>
<proteinExistence type="inferred from homology"/>
<dbReference type="FunFam" id="3.30.70.1560:FF:000001">
    <property type="entry name" value="Pseudouridine synthase"/>
    <property type="match status" value="1"/>
</dbReference>
<dbReference type="CDD" id="cd00165">
    <property type="entry name" value="S4"/>
    <property type="match status" value="1"/>
</dbReference>
<dbReference type="PROSITE" id="PS50889">
    <property type="entry name" value="S4"/>
    <property type="match status" value="1"/>
</dbReference>
<dbReference type="FunFam" id="3.10.290.10:FF:000003">
    <property type="entry name" value="Pseudouridine synthase"/>
    <property type="match status" value="1"/>
</dbReference>
<dbReference type="Pfam" id="PF01479">
    <property type="entry name" value="S4"/>
    <property type="match status" value="1"/>
</dbReference>
<dbReference type="GO" id="GO:0003723">
    <property type="term" value="F:RNA binding"/>
    <property type="evidence" value="ECO:0007669"/>
    <property type="project" value="UniProtKB-KW"/>
</dbReference>
<comment type="similarity">
    <text evidence="1 5">Belongs to the pseudouridine synthase RsuA family.</text>
</comment>
<dbReference type="PROSITE" id="PS01149">
    <property type="entry name" value="PSI_RSU"/>
    <property type="match status" value="1"/>
</dbReference>
<dbReference type="GO" id="GO:0120159">
    <property type="term" value="F:rRNA pseudouridine synthase activity"/>
    <property type="evidence" value="ECO:0007669"/>
    <property type="project" value="UniProtKB-ARBA"/>
</dbReference>
<keyword evidence="3 5" id="KW-0413">Isomerase</keyword>
<dbReference type="InterPro" id="IPR020094">
    <property type="entry name" value="TruA/RsuA/RluB/E/F_N"/>
</dbReference>
<evidence type="ECO:0000259" key="6">
    <source>
        <dbReference type="SMART" id="SM00363"/>
    </source>
</evidence>